<dbReference type="InterPro" id="IPR051419">
    <property type="entry name" value="Lys/N-term_MeTrsfase_sf"/>
</dbReference>
<keyword evidence="2" id="KW-0489">Methyltransferase</keyword>
<sequence length="534" mass="60841">MNLLPKSKEDFSQKEYWDTFFKKRRGKAFEWYGEYLELADNLHKYIKRQDIILITGCGNSTLGHDLYDVGYGNITNIDISPVVIRQMLAQDGKDRPNLKYIQMDALNMSFENQQFSVVLDKGTLDALMPDDKEETLAKIKQYFDEISRVLKNGGRFVCVSLLQEHILKYMLQYFPSNNYMFRAVRCFEAEKKAIENGESSMPVFMVVCTKFSSLPRKVLELNLGSLEKMQRYEKEEEIISSIANVQNASFVCSGLKRSSIGEENEVVLDLYEPGSKNPRFTVYVVDVPPQHNNSQYAGFIVPEGREAEWLFSTKAGRKNLVRVTKHNRLAIITLHRGQKYESLDAVQKELSDTVCNLAPSSLNVKKIPFLSLGSDVGHRTIRYEGNSEFSGNYVIEDVITESGDRYRRLFYTSSQLVIQSEGKLRSIKSRKGAPKEVVDLLYLSCRHHVYMSMAAYVACRGKRKVNISVIGLGGGGLCSFMHKFIPKSNILGVDIDSEMLKIATEWFGFQQSDRLQAKIQDGLEYIKEAAMNGE</sequence>
<dbReference type="SUPFAM" id="SSF53335">
    <property type="entry name" value="S-adenosyl-L-methionine-dependent methyltransferases"/>
    <property type="match status" value="2"/>
</dbReference>
<evidence type="ECO:0000256" key="3">
    <source>
        <dbReference type="ARBA" id="ARBA00022679"/>
    </source>
</evidence>
<dbReference type="InterPro" id="IPR029063">
    <property type="entry name" value="SAM-dependent_MTases_sf"/>
</dbReference>
<evidence type="ECO:0000313" key="6">
    <source>
        <dbReference type="EMBL" id="VEN49714.1"/>
    </source>
</evidence>
<evidence type="ECO:0000256" key="4">
    <source>
        <dbReference type="ARBA" id="ARBA00023268"/>
    </source>
</evidence>
<keyword evidence="7" id="KW-1185">Reference proteome</keyword>
<dbReference type="Pfam" id="PF13847">
    <property type="entry name" value="Methyltransf_31"/>
    <property type="match status" value="1"/>
</dbReference>
<dbReference type="GO" id="GO:0032259">
    <property type="term" value="P:methylation"/>
    <property type="evidence" value="ECO:0007669"/>
    <property type="project" value="UniProtKB-KW"/>
</dbReference>
<dbReference type="Proteomes" id="UP000410492">
    <property type="component" value="Unassembled WGS sequence"/>
</dbReference>
<dbReference type="Gene3D" id="3.40.50.150">
    <property type="entry name" value="Vaccinia Virus protein VP39"/>
    <property type="match status" value="2"/>
</dbReference>
<comment type="similarity">
    <text evidence="1">Belongs to the methyltransferase superfamily.</text>
</comment>
<dbReference type="GO" id="GO:0008168">
    <property type="term" value="F:methyltransferase activity"/>
    <property type="evidence" value="ECO:0007669"/>
    <property type="project" value="UniProtKB-KW"/>
</dbReference>
<feature type="domain" description="Methyltransferase" evidence="5">
    <location>
        <begin position="55"/>
        <end position="162"/>
    </location>
</feature>
<dbReference type="CDD" id="cd02440">
    <property type="entry name" value="AdoMet_MTases"/>
    <property type="match status" value="1"/>
</dbReference>
<dbReference type="AlphaFoldDB" id="A0A653CP56"/>
<dbReference type="EMBL" id="CAACVG010008419">
    <property type="protein sequence ID" value="VEN49714.1"/>
    <property type="molecule type" value="Genomic_DNA"/>
</dbReference>
<proteinExistence type="inferred from homology"/>
<gene>
    <name evidence="6" type="ORF">CALMAC_LOCUS10742</name>
</gene>
<name>A0A653CP56_CALMS</name>
<accession>A0A653CP56</accession>
<protein>
    <recommendedName>
        <fullName evidence="5">Methyltransferase domain-containing protein</fullName>
    </recommendedName>
</protein>
<evidence type="ECO:0000313" key="7">
    <source>
        <dbReference type="Proteomes" id="UP000410492"/>
    </source>
</evidence>
<keyword evidence="4" id="KW-0511">Multifunctional enzyme</keyword>
<dbReference type="FunFam" id="3.40.50.150:FF:000110">
    <property type="entry name" value="methyltransferase-like protein 13 isoform X1"/>
    <property type="match status" value="1"/>
</dbReference>
<dbReference type="OrthoDB" id="411785at2759"/>
<evidence type="ECO:0000256" key="2">
    <source>
        <dbReference type="ARBA" id="ARBA00022603"/>
    </source>
</evidence>
<dbReference type="InterPro" id="IPR025714">
    <property type="entry name" value="Methyltranfer_dom"/>
</dbReference>
<evidence type="ECO:0000256" key="1">
    <source>
        <dbReference type="ARBA" id="ARBA00008361"/>
    </source>
</evidence>
<dbReference type="PANTHER" id="PTHR12176">
    <property type="entry name" value="SAM-DEPENDENT METHYLTRANSFERASE SUPERFAMILY PROTEIN"/>
    <property type="match status" value="1"/>
</dbReference>
<keyword evidence="3" id="KW-0808">Transferase</keyword>
<organism evidence="6 7">
    <name type="scientific">Callosobruchus maculatus</name>
    <name type="common">Southern cowpea weevil</name>
    <name type="synonym">Pulse bruchid</name>
    <dbReference type="NCBI Taxonomy" id="64391"/>
    <lineage>
        <taxon>Eukaryota</taxon>
        <taxon>Metazoa</taxon>
        <taxon>Ecdysozoa</taxon>
        <taxon>Arthropoda</taxon>
        <taxon>Hexapoda</taxon>
        <taxon>Insecta</taxon>
        <taxon>Pterygota</taxon>
        <taxon>Neoptera</taxon>
        <taxon>Endopterygota</taxon>
        <taxon>Coleoptera</taxon>
        <taxon>Polyphaga</taxon>
        <taxon>Cucujiformia</taxon>
        <taxon>Chrysomeloidea</taxon>
        <taxon>Chrysomelidae</taxon>
        <taxon>Bruchinae</taxon>
        <taxon>Bruchini</taxon>
        <taxon>Callosobruchus</taxon>
    </lineage>
</organism>
<reference evidence="6 7" key="1">
    <citation type="submission" date="2019-01" db="EMBL/GenBank/DDBJ databases">
        <authorList>
            <person name="Sayadi A."/>
        </authorList>
    </citation>
    <scope>NUCLEOTIDE SEQUENCE [LARGE SCALE GENOMIC DNA]</scope>
</reference>
<evidence type="ECO:0000259" key="5">
    <source>
        <dbReference type="Pfam" id="PF13847"/>
    </source>
</evidence>
<dbReference type="PANTHER" id="PTHR12176:SF78">
    <property type="entry name" value="EEF1A LYSINE AND N-TERMINAL METHYLTRANSFERASE"/>
    <property type="match status" value="1"/>
</dbReference>